<dbReference type="AlphaFoldDB" id="A0A381SDQ4"/>
<dbReference type="Pfam" id="PF08206">
    <property type="entry name" value="OB_RNB"/>
    <property type="match status" value="1"/>
</dbReference>
<dbReference type="GO" id="GO:0005829">
    <property type="term" value="C:cytosol"/>
    <property type="evidence" value="ECO:0007669"/>
    <property type="project" value="TreeGrafter"/>
</dbReference>
<keyword evidence="6" id="KW-0378">Hydrolase</keyword>
<evidence type="ECO:0000259" key="10">
    <source>
        <dbReference type="SMART" id="SM00955"/>
    </source>
</evidence>
<sequence length="485" mass="55113">MTDSDDLLARIRRRVVRPATVRELEQALRLPRDQRRSFERRLKKLVASGTLVRIRGKRYGLPEKMNLIVGRVHINPRGFGFLTPESKSDFDQDIYIAGTNLHQAMHGDRVVARIERRVQHERIEGRIVRILERRTSTLVARYDADESGLSFVVPFDRRIIMDVHIPSTDRGGAKPGEIVVVELTRWPTATRNPVGRVIEVLGDLDTPGVDVEIMLRKHGIPDVHGPSAIREAERLGAKVRDRDCRGRTDFRSMTTVTIDGEHARDFDDAITLERLPSGNFLLGVHIADVSHYVRPGSELDREARERGTSVYFPERAVHMFPAVLSTGLCSLNPNVDRLVQSCLIEISERGKVVRHELHDGMIHSDARMTYEDVSAILAEGDAAVRARYAELVPVFELMHKLFEILSRRRRRRGSIDFDLQEPEFVLSETGSVADIIATNRNVAHCIIEEFMLIANEVVATHLRDHDIPTLYRVHDSPDVKKVAEF</sequence>
<dbReference type="SMART" id="SM00955">
    <property type="entry name" value="RNB"/>
    <property type="match status" value="1"/>
</dbReference>
<dbReference type="InterPro" id="IPR012340">
    <property type="entry name" value="NA-bd_OB-fold"/>
</dbReference>
<feature type="non-terminal residue" evidence="11">
    <location>
        <position position="485"/>
    </location>
</feature>
<name>A0A381SDQ4_9ZZZZ</name>
<dbReference type="EC" id="3.1.13.1" evidence="3"/>
<dbReference type="Pfam" id="PF00773">
    <property type="entry name" value="RNB"/>
    <property type="match status" value="1"/>
</dbReference>
<dbReference type="PANTHER" id="PTHR23355">
    <property type="entry name" value="RIBONUCLEASE"/>
    <property type="match status" value="1"/>
</dbReference>
<evidence type="ECO:0000256" key="5">
    <source>
        <dbReference type="ARBA" id="ARBA00022722"/>
    </source>
</evidence>
<dbReference type="InterPro" id="IPR011129">
    <property type="entry name" value="CSD"/>
</dbReference>
<comment type="catalytic activity">
    <reaction evidence="1">
        <text>Exonucleolytic cleavage in the 3'- to 5'-direction to yield nucleoside 5'-phosphates.</text>
        <dbReference type="EC" id="3.1.13.1"/>
    </reaction>
</comment>
<feature type="domain" description="RNB" evidence="10">
    <location>
        <begin position="247"/>
        <end position="485"/>
    </location>
</feature>
<keyword evidence="7" id="KW-0269">Exonuclease</keyword>
<reference evidence="11" key="1">
    <citation type="submission" date="2018-05" db="EMBL/GenBank/DDBJ databases">
        <authorList>
            <person name="Lanie J.A."/>
            <person name="Ng W.-L."/>
            <person name="Kazmierczak K.M."/>
            <person name="Andrzejewski T.M."/>
            <person name="Davidsen T.M."/>
            <person name="Wayne K.J."/>
            <person name="Tettelin H."/>
            <person name="Glass J.I."/>
            <person name="Rusch D."/>
            <person name="Podicherti R."/>
            <person name="Tsui H.-C.T."/>
            <person name="Winkler M.E."/>
        </authorList>
    </citation>
    <scope>NUCLEOTIDE SEQUENCE</scope>
</reference>
<evidence type="ECO:0000256" key="6">
    <source>
        <dbReference type="ARBA" id="ARBA00022801"/>
    </source>
</evidence>
<dbReference type="InterPro" id="IPR050180">
    <property type="entry name" value="RNR_Ribonuclease"/>
</dbReference>
<evidence type="ECO:0000313" key="11">
    <source>
        <dbReference type="EMBL" id="SVA02222.1"/>
    </source>
</evidence>
<dbReference type="InterPro" id="IPR013223">
    <property type="entry name" value="RNase_B_OB_dom"/>
</dbReference>
<dbReference type="PANTHER" id="PTHR23355:SF9">
    <property type="entry name" value="DIS3-LIKE EXONUCLEASE 2"/>
    <property type="match status" value="1"/>
</dbReference>
<dbReference type="GO" id="GO:0003723">
    <property type="term" value="F:RNA binding"/>
    <property type="evidence" value="ECO:0007669"/>
    <property type="project" value="UniProtKB-KW"/>
</dbReference>
<evidence type="ECO:0000256" key="3">
    <source>
        <dbReference type="ARBA" id="ARBA00012163"/>
    </source>
</evidence>
<dbReference type="NCBIfam" id="TIGR00358">
    <property type="entry name" value="3_prime_RNase"/>
    <property type="match status" value="1"/>
</dbReference>
<dbReference type="InterPro" id="IPR040476">
    <property type="entry name" value="CSD2"/>
</dbReference>
<dbReference type="GO" id="GO:0008859">
    <property type="term" value="F:exoribonuclease II activity"/>
    <property type="evidence" value="ECO:0007669"/>
    <property type="project" value="UniProtKB-EC"/>
</dbReference>
<evidence type="ECO:0000256" key="4">
    <source>
        <dbReference type="ARBA" id="ARBA00022490"/>
    </source>
</evidence>
<dbReference type="GO" id="GO:0006402">
    <property type="term" value="P:mRNA catabolic process"/>
    <property type="evidence" value="ECO:0007669"/>
    <property type="project" value="TreeGrafter"/>
</dbReference>
<dbReference type="SMART" id="SM00357">
    <property type="entry name" value="CSP"/>
    <property type="match status" value="1"/>
</dbReference>
<feature type="domain" description="Cold-shock" evidence="9">
    <location>
        <begin position="69"/>
        <end position="131"/>
    </location>
</feature>
<comment type="subcellular location">
    <subcellularLocation>
        <location evidence="2">Cytoplasm</location>
    </subcellularLocation>
</comment>
<evidence type="ECO:0000256" key="2">
    <source>
        <dbReference type="ARBA" id="ARBA00004496"/>
    </source>
</evidence>
<evidence type="ECO:0000256" key="8">
    <source>
        <dbReference type="ARBA" id="ARBA00022884"/>
    </source>
</evidence>
<gene>
    <name evidence="11" type="ORF">METZ01_LOCUS55076</name>
</gene>
<dbReference type="EMBL" id="UINC01002983">
    <property type="protein sequence ID" value="SVA02222.1"/>
    <property type="molecule type" value="Genomic_DNA"/>
</dbReference>
<dbReference type="InterPro" id="IPR004476">
    <property type="entry name" value="RNase_II/RNase_R"/>
</dbReference>
<dbReference type="InterPro" id="IPR001900">
    <property type="entry name" value="RNase_II/R"/>
</dbReference>
<dbReference type="Pfam" id="PF17876">
    <property type="entry name" value="CSD2"/>
    <property type="match status" value="1"/>
</dbReference>
<evidence type="ECO:0000256" key="7">
    <source>
        <dbReference type="ARBA" id="ARBA00022839"/>
    </source>
</evidence>
<dbReference type="Gene3D" id="2.40.50.140">
    <property type="entry name" value="Nucleic acid-binding proteins"/>
    <property type="match status" value="1"/>
</dbReference>
<protein>
    <recommendedName>
        <fullName evidence="3">exoribonuclease II</fullName>
        <ecNumber evidence="3">3.1.13.1</ecNumber>
    </recommendedName>
</protein>
<dbReference type="SUPFAM" id="SSF50249">
    <property type="entry name" value="Nucleic acid-binding proteins"/>
    <property type="match status" value="2"/>
</dbReference>
<keyword evidence="4" id="KW-0963">Cytoplasm</keyword>
<evidence type="ECO:0000256" key="1">
    <source>
        <dbReference type="ARBA" id="ARBA00001849"/>
    </source>
</evidence>
<proteinExistence type="predicted"/>
<accession>A0A381SDQ4</accession>
<keyword evidence="8" id="KW-0694">RNA-binding</keyword>
<keyword evidence="5" id="KW-0540">Nuclease</keyword>
<organism evidence="11">
    <name type="scientific">marine metagenome</name>
    <dbReference type="NCBI Taxonomy" id="408172"/>
    <lineage>
        <taxon>unclassified sequences</taxon>
        <taxon>metagenomes</taxon>
        <taxon>ecological metagenomes</taxon>
    </lineage>
</organism>
<evidence type="ECO:0000259" key="9">
    <source>
        <dbReference type="SMART" id="SM00357"/>
    </source>
</evidence>